<dbReference type="RefSeq" id="WP_074865860.1">
    <property type="nucleotide sequence ID" value="NZ_FOAS01000004.1"/>
</dbReference>
<proteinExistence type="inferred from homology"/>
<keyword evidence="7" id="KW-1133">Transmembrane helix</keyword>
<dbReference type="GO" id="GO:0015628">
    <property type="term" value="P:protein secretion by the type II secretion system"/>
    <property type="evidence" value="ECO:0007669"/>
    <property type="project" value="InterPro"/>
</dbReference>
<keyword evidence="13" id="KW-1185">Reference proteome</keyword>
<evidence type="ECO:0000256" key="10">
    <source>
        <dbReference type="ARBA" id="ARBA00030775"/>
    </source>
</evidence>
<dbReference type="AlphaFoldDB" id="A0A1H7IZS9"/>
<dbReference type="Proteomes" id="UP000185766">
    <property type="component" value="Unassembled WGS sequence"/>
</dbReference>
<dbReference type="EMBL" id="FOAS01000004">
    <property type="protein sequence ID" value="SEK68021.1"/>
    <property type="molecule type" value="Genomic_DNA"/>
</dbReference>
<comment type="similarity">
    <text evidence="9">Belongs to the GSP H family.</text>
</comment>
<evidence type="ECO:0000256" key="1">
    <source>
        <dbReference type="ARBA" id="ARBA00004377"/>
    </source>
</evidence>
<evidence type="ECO:0000313" key="12">
    <source>
        <dbReference type="EMBL" id="SEK68021.1"/>
    </source>
</evidence>
<evidence type="ECO:0000259" key="11">
    <source>
        <dbReference type="Pfam" id="PF12019"/>
    </source>
</evidence>
<keyword evidence="3" id="KW-1003">Cell membrane</keyword>
<sequence>MRQEQGYTLLDTALTATLLCMLLPPALNGITTFYRNNQLATASNAMLGILNTARFEAVSQKKPVSICSGTTQCLTTRDWKNQIIIFTDSNQNGLVDGDDKILLAKNIGNGNSWTWKSFRKRHHLTYKADGMTAALNGTLTDCHEKSSQRAIIVNLAGRPRLEKRSPNKC</sequence>
<protein>
    <recommendedName>
        <fullName evidence="2">Type II secretion system protein H</fullName>
    </recommendedName>
    <alternativeName>
        <fullName evidence="10">General secretion pathway protein H</fullName>
    </alternativeName>
</protein>
<dbReference type="Pfam" id="PF12019">
    <property type="entry name" value="GspH"/>
    <property type="match status" value="1"/>
</dbReference>
<dbReference type="InterPro" id="IPR022346">
    <property type="entry name" value="T2SS_GspH"/>
</dbReference>
<evidence type="ECO:0000256" key="6">
    <source>
        <dbReference type="ARBA" id="ARBA00022692"/>
    </source>
</evidence>
<keyword evidence="6" id="KW-0812">Transmembrane</keyword>
<dbReference type="GO" id="GO:0005886">
    <property type="term" value="C:plasma membrane"/>
    <property type="evidence" value="ECO:0007669"/>
    <property type="project" value="UniProtKB-SubCell"/>
</dbReference>
<reference evidence="12 13" key="1">
    <citation type="submission" date="2016-10" db="EMBL/GenBank/DDBJ databases">
        <authorList>
            <person name="de Groot N.N."/>
        </authorList>
    </citation>
    <scope>NUCLEOTIDE SEQUENCE [LARGE SCALE GENOMIC DNA]</scope>
    <source>
        <strain evidence="12 13">JCM 19513</strain>
    </source>
</reference>
<gene>
    <name evidence="12" type="ORF">SAMN05216214_104130</name>
</gene>
<evidence type="ECO:0000256" key="5">
    <source>
        <dbReference type="ARBA" id="ARBA00022519"/>
    </source>
</evidence>
<keyword evidence="8" id="KW-0472">Membrane</keyword>
<dbReference type="SUPFAM" id="SSF54523">
    <property type="entry name" value="Pili subunits"/>
    <property type="match status" value="1"/>
</dbReference>
<dbReference type="GO" id="GO:0015627">
    <property type="term" value="C:type II protein secretion system complex"/>
    <property type="evidence" value="ECO:0007669"/>
    <property type="project" value="InterPro"/>
</dbReference>
<keyword evidence="5" id="KW-0997">Cell inner membrane</keyword>
<name>A0A1H7IZS9_9GAMM</name>
<comment type="subcellular location">
    <subcellularLocation>
        <location evidence="1">Cell inner membrane</location>
        <topology evidence="1">Single-pass membrane protein</topology>
    </subcellularLocation>
</comment>
<feature type="domain" description="General secretion pathway GspH" evidence="11">
    <location>
        <begin position="42"/>
        <end position="157"/>
    </location>
</feature>
<accession>A0A1H7IZS9</accession>
<dbReference type="Gene3D" id="3.55.40.10">
    <property type="entry name" value="minor pseudopilin epsh domain"/>
    <property type="match status" value="1"/>
</dbReference>
<evidence type="ECO:0000256" key="3">
    <source>
        <dbReference type="ARBA" id="ARBA00022475"/>
    </source>
</evidence>
<dbReference type="InterPro" id="IPR045584">
    <property type="entry name" value="Pilin-like"/>
</dbReference>
<evidence type="ECO:0000256" key="7">
    <source>
        <dbReference type="ARBA" id="ARBA00022989"/>
    </source>
</evidence>
<evidence type="ECO:0000313" key="13">
    <source>
        <dbReference type="Proteomes" id="UP000185766"/>
    </source>
</evidence>
<evidence type="ECO:0000256" key="4">
    <source>
        <dbReference type="ARBA" id="ARBA00022481"/>
    </source>
</evidence>
<evidence type="ECO:0000256" key="9">
    <source>
        <dbReference type="ARBA" id="ARBA00025772"/>
    </source>
</evidence>
<keyword evidence="4" id="KW-0488">Methylation</keyword>
<evidence type="ECO:0000256" key="8">
    <source>
        <dbReference type="ARBA" id="ARBA00023136"/>
    </source>
</evidence>
<organism evidence="12 13">
    <name type="scientific">Atopomonas hussainii</name>
    <dbReference type="NCBI Taxonomy" id="1429083"/>
    <lineage>
        <taxon>Bacteria</taxon>
        <taxon>Pseudomonadati</taxon>
        <taxon>Pseudomonadota</taxon>
        <taxon>Gammaproteobacteria</taxon>
        <taxon>Pseudomonadales</taxon>
        <taxon>Pseudomonadaceae</taxon>
        <taxon>Atopomonas</taxon>
    </lineage>
</organism>
<evidence type="ECO:0000256" key="2">
    <source>
        <dbReference type="ARBA" id="ARBA00021549"/>
    </source>
</evidence>